<evidence type="ECO:0000313" key="2">
    <source>
        <dbReference type="Proteomes" id="UP000189733"/>
    </source>
</evidence>
<dbReference type="EMBL" id="FUYA01000004">
    <property type="protein sequence ID" value="SKA72196.1"/>
    <property type="molecule type" value="Genomic_DNA"/>
</dbReference>
<dbReference type="STRING" id="1121442.SAMN02745702_01616"/>
<keyword evidence="2" id="KW-1185">Reference proteome</keyword>
<proteinExistence type="predicted"/>
<evidence type="ECO:0000313" key="1">
    <source>
        <dbReference type="EMBL" id="SKA72196.1"/>
    </source>
</evidence>
<accession>A0A1T4W4L6</accession>
<gene>
    <name evidence="1" type="ORF">SAMN02745702_01616</name>
</gene>
<dbReference type="AlphaFoldDB" id="A0A1T4W4L6"/>
<reference evidence="1 2" key="1">
    <citation type="submission" date="2017-02" db="EMBL/GenBank/DDBJ databases">
        <authorList>
            <person name="Peterson S.W."/>
        </authorList>
    </citation>
    <scope>NUCLEOTIDE SEQUENCE [LARGE SCALE GENOMIC DNA]</scope>
    <source>
        <strain evidence="1 2">DSM 18034</strain>
    </source>
</reference>
<dbReference type="Proteomes" id="UP000189733">
    <property type="component" value="Unassembled WGS sequence"/>
</dbReference>
<sequence length="55" mass="6244">MSFSTTFQKKLPEFLAERAGPHCFAPVKQATNVRPELTRQHRVHQHDAQNVGTSL</sequence>
<organism evidence="1 2">
    <name type="scientific">Desulfobaculum bizertense DSM 18034</name>
    <dbReference type="NCBI Taxonomy" id="1121442"/>
    <lineage>
        <taxon>Bacteria</taxon>
        <taxon>Pseudomonadati</taxon>
        <taxon>Thermodesulfobacteriota</taxon>
        <taxon>Desulfovibrionia</taxon>
        <taxon>Desulfovibrionales</taxon>
        <taxon>Desulfovibrionaceae</taxon>
        <taxon>Desulfobaculum</taxon>
    </lineage>
</organism>
<name>A0A1T4W4L6_9BACT</name>
<protein>
    <submittedName>
        <fullName evidence="1">Uncharacterized protein</fullName>
    </submittedName>
</protein>